<keyword evidence="1" id="KW-1133">Transmembrane helix</keyword>
<keyword evidence="1" id="KW-0812">Transmembrane</keyword>
<gene>
    <name evidence="2" type="ORF">DERYTH_LOCUS8246</name>
</gene>
<name>A0A9N9GIM5_9GLOM</name>
<feature type="transmembrane region" description="Helical" evidence="1">
    <location>
        <begin position="100"/>
        <end position="124"/>
    </location>
</feature>
<feature type="transmembrane region" description="Helical" evidence="1">
    <location>
        <begin position="21"/>
        <end position="40"/>
    </location>
</feature>
<protein>
    <submittedName>
        <fullName evidence="2">6167_t:CDS:1</fullName>
    </submittedName>
</protein>
<feature type="non-terminal residue" evidence="2">
    <location>
        <position position="1"/>
    </location>
</feature>
<dbReference type="AlphaFoldDB" id="A0A9N9GIM5"/>
<dbReference type="EMBL" id="CAJVPY010004208">
    <property type="protein sequence ID" value="CAG8613116.1"/>
    <property type="molecule type" value="Genomic_DNA"/>
</dbReference>
<sequence length="152" mass="17342">MEFRIRTSSRKIAYFTRTMSRSLRVIVVGAFTSMNSSSFLPSAFTSVFRCCRFWKLSPVRFHCRLWKLSLAYFTETMGRLLRVIVVGAFTSMNSLSSLKAFIGVVFGAFNVVVLEAFTTFTGVISSLRRRHRFWSLQYRSLKLCVGVSLSSA</sequence>
<evidence type="ECO:0000313" key="2">
    <source>
        <dbReference type="EMBL" id="CAG8613116.1"/>
    </source>
</evidence>
<keyword evidence="1" id="KW-0472">Membrane</keyword>
<organism evidence="2 3">
    <name type="scientific">Dentiscutata erythropus</name>
    <dbReference type="NCBI Taxonomy" id="1348616"/>
    <lineage>
        <taxon>Eukaryota</taxon>
        <taxon>Fungi</taxon>
        <taxon>Fungi incertae sedis</taxon>
        <taxon>Mucoromycota</taxon>
        <taxon>Glomeromycotina</taxon>
        <taxon>Glomeromycetes</taxon>
        <taxon>Diversisporales</taxon>
        <taxon>Gigasporaceae</taxon>
        <taxon>Dentiscutata</taxon>
    </lineage>
</organism>
<evidence type="ECO:0000256" key="1">
    <source>
        <dbReference type="SAM" id="Phobius"/>
    </source>
</evidence>
<accession>A0A9N9GIM5</accession>
<dbReference type="Proteomes" id="UP000789405">
    <property type="component" value="Unassembled WGS sequence"/>
</dbReference>
<evidence type="ECO:0000313" key="3">
    <source>
        <dbReference type="Proteomes" id="UP000789405"/>
    </source>
</evidence>
<keyword evidence="3" id="KW-1185">Reference proteome</keyword>
<reference evidence="2" key="1">
    <citation type="submission" date="2021-06" db="EMBL/GenBank/DDBJ databases">
        <authorList>
            <person name="Kallberg Y."/>
            <person name="Tangrot J."/>
            <person name="Rosling A."/>
        </authorList>
    </citation>
    <scope>NUCLEOTIDE SEQUENCE</scope>
    <source>
        <strain evidence="2">MA453B</strain>
    </source>
</reference>
<proteinExistence type="predicted"/>
<comment type="caution">
    <text evidence="2">The sequence shown here is derived from an EMBL/GenBank/DDBJ whole genome shotgun (WGS) entry which is preliminary data.</text>
</comment>